<dbReference type="EMBL" id="JAFCLK010000017">
    <property type="protein sequence ID" value="MBR1137930.1"/>
    <property type="molecule type" value="Genomic_DNA"/>
</dbReference>
<organism evidence="3 4">
    <name type="scientific">Bradyrhizobium denitrificans</name>
    <dbReference type="NCBI Taxonomy" id="2734912"/>
    <lineage>
        <taxon>Bacteria</taxon>
        <taxon>Pseudomonadati</taxon>
        <taxon>Pseudomonadota</taxon>
        <taxon>Alphaproteobacteria</taxon>
        <taxon>Hyphomicrobiales</taxon>
        <taxon>Nitrobacteraceae</taxon>
        <taxon>Bradyrhizobium</taxon>
    </lineage>
</organism>
<protein>
    <submittedName>
        <fullName evidence="3">Cupin domain-containing protein</fullName>
    </submittedName>
</protein>
<feature type="domain" description="Cupin type-2" evidence="2">
    <location>
        <begin position="71"/>
        <end position="138"/>
    </location>
</feature>
<dbReference type="Proteomes" id="UP001314635">
    <property type="component" value="Unassembled WGS sequence"/>
</dbReference>
<sequence>MMNEGCYLAYGVLRDALKSRTTVPVAWSWSRTAAELETRVGAEIRGISLVALSTAASDATGEVVPGISFAVQSLPVDGQTPRHSHAWWHVFVVQSGSGIVGFGDGREAIRMTRNDVVLIPAWCVHELRNDGAEPFVTLNLSNMPQQADLANFRTADGRQSSSCTDPIGKGRTHATGL</sequence>
<feature type="region of interest" description="Disordered" evidence="1">
    <location>
        <begin position="154"/>
        <end position="177"/>
    </location>
</feature>
<dbReference type="Gene3D" id="2.60.120.10">
    <property type="entry name" value="Jelly Rolls"/>
    <property type="match status" value="1"/>
</dbReference>
<dbReference type="Pfam" id="PF07883">
    <property type="entry name" value="Cupin_2"/>
    <property type="match status" value="1"/>
</dbReference>
<evidence type="ECO:0000256" key="1">
    <source>
        <dbReference type="SAM" id="MobiDB-lite"/>
    </source>
</evidence>
<dbReference type="RefSeq" id="WP_172235268.1">
    <property type="nucleotide sequence ID" value="NZ_JABFDP010000001.1"/>
</dbReference>
<proteinExistence type="predicted"/>
<name>A0ABS5G9C0_9BRAD</name>
<evidence type="ECO:0000313" key="4">
    <source>
        <dbReference type="Proteomes" id="UP001314635"/>
    </source>
</evidence>
<keyword evidence="4" id="KW-1185">Reference proteome</keyword>
<comment type="caution">
    <text evidence="3">The sequence shown here is derived from an EMBL/GenBank/DDBJ whole genome shotgun (WGS) entry which is preliminary data.</text>
</comment>
<reference evidence="4" key="1">
    <citation type="journal article" date="2021" name="ISME J.">
        <title>Evolutionary origin and ecological implication of a unique nif island in free-living Bradyrhizobium lineages.</title>
        <authorList>
            <person name="Tao J."/>
        </authorList>
    </citation>
    <scope>NUCLEOTIDE SEQUENCE [LARGE SCALE GENOMIC DNA]</scope>
    <source>
        <strain evidence="4">SZCCT0094</strain>
    </source>
</reference>
<evidence type="ECO:0000313" key="3">
    <source>
        <dbReference type="EMBL" id="MBR1137930.1"/>
    </source>
</evidence>
<dbReference type="InterPro" id="IPR011051">
    <property type="entry name" value="RmlC_Cupin_sf"/>
</dbReference>
<dbReference type="InterPro" id="IPR013096">
    <property type="entry name" value="Cupin_2"/>
</dbReference>
<dbReference type="SUPFAM" id="SSF51182">
    <property type="entry name" value="RmlC-like cupins"/>
    <property type="match status" value="1"/>
</dbReference>
<gene>
    <name evidence="3" type="ORF">JQ619_19330</name>
</gene>
<evidence type="ECO:0000259" key="2">
    <source>
        <dbReference type="Pfam" id="PF07883"/>
    </source>
</evidence>
<accession>A0ABS5G9C0</accession>
<dbReference type="InterPro" id="IPR014710">
    <property type="entry name" value="RmlC-like_jellyroll"/>
</dbReference>